<proteinExistence type="predicted"/>
<dbReference type="PIRSF" id="PIRSF018266">
    <property type="entry name" value="FecR"/>
    <property type="match status" value="1"/>
</dbReference>
<gene>
    <name evidence="3" type="ORF">HS961_16655</name>
</gene>
<dbReference type="InterPro" id="IPR032623">
    <property type="entry name" value="FecR_N"/>
</dbReference>
<sequence>MSPLATGQPSREALRQAAEWFSVLQSGKPSAADIQDWQQWLATGTGAQAAWQRVEDLAGGLSRLSSLPARQALEHGARLGRSRRSALRALALLPLGGLAAWLLQQQSERRGWLADYRTSVGERRELQLADGGRLWLNTGSAADVDYQPGLRRIALYAGELLLSTSRDPVQPARPMVVDVAPGRLQALGTRFAVRYADSGAVHLAVFEGRVAAQPRAGSSLVVVAAGQQALVWPDRVEALGSVAAQADGWTRGMLVADNMRLDDFLAELSRYRRGLLSCAPEVADLRIVGAYPLADTDQVLQALASSLNIRVRQPFPWWVSVEGM</sequence>
<reference evidence="3 4" key="1">
    <citation type="journal article" date="2020" name="G3 (Bethesda)">
        <title>CeMbio - The Caenorhabditis elegans Microbiome Resource.</title>
        <authorList>
            <person name="Dirksen P."/>
            <person name="Assie A."/>
            <person name="Zimmermann J."/>
            <person name="Zhang F."/>
            <person name="Tietje A.M."/>
            <person name="Marsh S.A."/>
            <person name="Felix M.A."/>
            <person name="Shapira M."/>
            <person name="Kaleta C."/>
            <person name="Schulenburg H."/>
            <person name="Samuel B."/>
        </authorList>
    </citation>
    <scope>NUCLEOTIDE SEQUENCE [LARGE SCALE GENOMIC DNA]</scope>
    <source>
        <strain evidence="3 4">BIGb0172</strain>
    </source>
</reference>
<dbReference type="Pfam" id="PF04773">
    <property type="entry name" value="FecR"/>
    <property type="match status" value="1"/>
</dbReference>
<feature type="domain" description="FecR N-terminal" evidence="2">
    <location>
        <begin position="15"/>
        <end position="57"/>
    </location>
</feature>
<dbReference type="PANTHER" id="PTHR30273">
    <property type="entry name" value="PERIPLASMIC SIGNAL SENSOR AND SIGMA FACTOR ACTIVATOR FECR-RELATED"/>
    <property type="match status" value="1"/>
</dbReference>
<protein>
    <submittedName>
        <fullName evidence="3">FecR domain-containing protein</fullName>
    </submittedName>
</protein>
<name>A0A7G5EK07_9BURK</name>
<dbReference type="KEGG" id="cpis:HS961_16655"/>
<evidence type="ECO:0000259" key="2">
    <source>
        <dbReference type="Pfam" id="PF16220"/>
    </source>
</evidence>
<dbReference type="InterPro" id="IPR006860">
    <property type="entry name" value="FecR"/>
</dbReference>
<dbReference type="RefSeq" id="WP_182323891.1">
    <property type="nucleotide sequence ID" value="NZ_CP058554.1"/>
</dbReference>
<organism evidence="3 4">
    <name type="scientific">Comamonas piscis</name>
    <dbReference type="NCBI Taxonomy" id="1562974"/>
    <lineage>
        <taxon>Bacteria</taxon>
        <taxon>Pseudomonadati</taxon>
        <taxon>Pseudomonadota</taxon>
        <taxon>Betaproteobacteria</taxon>
        <taxon>Burkholderiales</taxon>
        <taxon>Comamonadaceae</taxon>
        <taxon>Comamonas</taxon>
    </lineage>
</organism>
<dbReference type="InterPro" id="IPR012373">
    <property type="entry name" value="Ferrdict_sens_TM"/>
</dbReference>
<feature type="domain" description="FecR protein" evidence="1">
    <location>
        <begin position="115"/>
        <end position="210"/>
    </location>
</feature>
<dbReference type="Pfam" id="PF16220">
    <property type="entry name" value="DUF4880"/>
    <property type="match status" value="1"/>
</dbReference>
<dbReference type="Gene3D" id="2.60.120.1440">
    <property type="match status" value="1"/>
</dbReference>
<dbReference type="Proteomes" id="UP000515240">
    <property type="component" value="Chromosome"/>
</dbReference>
<dbReference type="EMBL" id="CP058554">
    <property type="protein sequence ID" value="QMV74332.1"/>
    <property type="molecule type" value="Genomic_DNA"/>
</dbReference>
<evidence type="ECO:0000313" key="3">
    <source>
        <dbReference type="EMBL" id="QMV74332.1"/>
    </source>
</evidence>
<evidence type="ECO:0000259" key="1">
    <source>
        <dbReference type="Pfam" id="PF04773"/>
    </source>
</evidence>
<dbReference type="GO" id="GO:0016989">
    <property type="term" value="F:sigma factor antagonist activity"/>
    <property type="evidence" value="ECO:0007669"/>
    <property type="project" value="TreeGrafter"/>
</dbReference>
<keyword evidence="4" id="KW-1185">Reference proteome</keyword>
<evidence type="ECO:0000313" key="4">
    <source>
        <dbReference type="Proteomes" id="UP000515240"/>
    </source>
</evidence>
<dbReference type="AlphaFoldDB" id="A0A7G5EK07"/>
<accession>A0A7G5EK07</accession>
<dbReference type="PANTHER" id="PTHR30273:SF2">
    <property type="entry name" value="PROTEIN FECR"/>
    <property type="match status" value="1"/>
</dbReference>